<feature type="chain" id="PRO_5020855333" evidence="1">
    <location>
        <begin position="22"/>
        <end position="206"/>
    </location>
</feature>
<feature type="domain" description="DUF305" evidence="2">
    <location>
        <begin position="59"/>
        <end position="200"/>
    </location>
</feature>
<dbReference type="PANTHER" id="PTHR36933">
    <property type="entry name" value="SLL0788 PROTEIN"/>
    <property type="match status" value="1"/>
</dbReference>
<dbReference type="InterPro" id="IPR005183">
    <property type="entry name" value="DUF305_CopM-like"/>
</dbReference>
<dbReference type="Gene3D" id="1.20.1260.10">
    <property type="match status" value="2"/>
</dbReference>
<sequence length="206" mass="23526">MKHIIKVIAAIALLISTSSCSKDDKGTIIIQDHDESQMMALKHQMMDKMMTMEMTKDPDNDFAMMMRTHHLGAIDMANLELKNGKDEQLKAMAQTIIETQQAEITQLDAFLQTHSPHLNNPEFDQMIMTVMEKSSKESDLQVINGDTDHDFAILMIQHHQSAIENSRLVLLDGHEESMKQMAVKIIDEQEKEISELQDWLLARGHK</sequence>
<feature type="signal peptide" evidence="1">
    <location>
        <begin position="1"/>
        <end position="21"/>
    </location>
</feature>
<evidence type="ECO:0000256" key="1">
    <source>
        <dbReference type="SAM" id="SignalP"/>
    </source>
</evidence>
<name>A0A4V2PXA1_9SPHI</name>
<keyword evidence="4" id="KW-1185">Reference proteome</keyword>
<dbReference type="InterPro" id="IPR012347">
    <property type="entry name" value="Ferritin-like"/>
</dbReference>
<protein>
    <submittedName>
        <fullName evidence="3">Uncharacterized protein (DUF305 family)</fullName>
    </submittedName>
</protein>
<reference evidence="3 4" key="1">
    <citation type="submission" date="2019-03" db="EMBL/GenBank/DDBJ databases">
        <title>Genomic Encyclopedia of Archaeal and Bacterial Type Strains, Phase II (KMG-II): from individual species to whole genera.</title>
        <authorList>
            <person name="Goeker M."/>
        </authorList>
    </citation>
    <scope>NUCLEOTIDE SEQUENCE [LARGE SCALE GENOMIC DNA]</scope>
    <source>
        <strain evidence="3 4">DSM 22554</strain>
    </source>
</reference>
<accession>A0A4V2PXA1</accession>
<keyword evidence="1" id="KW-0732">Signal</keyword>
<dbReference type="Proteomes" id="UP000294616">
    <property type="component" value="Unassembled WGS sequence"/>
</dbReference>
<organism evidence="3 4">
    <name type="scientific">Albibacterium bauzanense</name>
    <dbReference type="NCBI Taxonomy" id="653929"/>
    <lineage>
        <taxon>Bacteria</taxon>
        <taxon>Pseudomonadati</taxon>
        <taxon>Bacteroidota</taxon>
        <taxon>Sphingobacteriia</taxon>
        <taxon>Sphingobacteriales</taxon>
        <taxon>Sphingobacteriaceae</taxon>
        <taxon>Albibacterium</taxon>
    </lineage>
</organism>
<dbReference type="OrthoDB" id="8603558at2"/>
<dbReference type="AlphaFoldDB" id="A0A4V2PXA1"/>
<evidence type="ECO:0000259" key="2">
    <source>
        <dbReference type="Pfam" id="PF03713"/>
    </source>
</evidence>
<dbReference type="Pfam" id="PF03713">
    <property type="entry name" value="DUF305"/>
    <property type="match status" value="1"/>
</dbReference>
<proteinExistence type="predicted"/>
<gene>
    <name evidence="3" type="ORF">C8N28_2698</name>
</gene>
<dbReference type="PROSITE" id="PS51257">
    <property type="entry name" value="PROKAR_LIPOPROTEIN"/>
    <property type="match status" value="1"/>
</dbReference>
<dbReference type="PANTHER" id="PTHR36933:SF1">
    <property type="entry name" value="SLL0788 PROTEIN"/>
    <property type="match status" value="1"/>
</dbReference>
<dbReference type="EMBL" id="SMGO01000003">
    <property type="protein sequence ID" value="TCK80941.1"/>
    <property type="molecule type" value="Genomic_DNA"/>
</dbReference>
<comment type="caution">
    <text evidence="3">The sequence shown here is derived from an EMBL/GenBank/DDBJ whole genome shotgun (WGS) entry which is preliminary data.</text>
</comment>
<evidence type="ECO:0000313" key="4">
    <source>
        <dbReference type="Proteomes" id="UP000294616"/>
    </source>
</evidence>
<dbReference type="RefSeq" id="WP_132225700.1">
    <property type="nucleotide sequence ID" value="NZ_SMGO01000003.1"/>
</dbReference>
<evidence type="ECO:0000313" key="3">
    <source>
        <dbReference type="EMBL" id="TCK80941.1"/>
    </source>
</evidence>